<dbReference type="InterPro" id="IPR004177">
    <property type="entry name" value="DDHD_dom"/>
</dbReference>
<feature type="compositionally biased region" description="Basic and acidic residues" evidence="2">
    <location>
        <begin position="584"/>
        <end position="599"/>
    </location>
</feature>
<dbReference type="AlphaFoldDB" id="A0AA36G256"/>
<reference evidence="4" key="1">
    <citation type="submission" date="2023-06" db="EMBL/GenBank/DDBJ databases">
        <authorList>
            <person name="Delattre M."/>
        </authorList>
    </citation>
    <scope>NUCLEOTIDE SEQUENCE</scope>
    <source>
        <strain evidence="4">AF72</strain>
    </source>
</reference>
<evidence type="ECO:0000256" key="1">
    <source>
        <dbReference type="ARBA" id="ARBA00038464"/>
    </source>
</evidence>
<name>A0AA36G256_9BILA</name>
<dbReference type="PROSITE" id="PS51043">
    <property type="entry name" value="DDHD"/>
    <property type="match status" value="1"/>
</dbReference>
<dbReference type="Pfam" id="PF02862">
    <property type="entry name" value="DDHD"/>
    <property type="match status" value="1"/>
</dbReference>
<feature type="compositionally biased region" description="Pro residues" evidence="2">
    <location>
        <begin position="64"/>
        <end position="76"/>
    </location>
</feature>
<sequence length="772" mass="87970">MKSIDESEGAEWWREAGPGGLSPPFPHTHTTGKLDSAEPLALRSHTSKKAAFQDLDTTLKVEESPPPAKATTPVPPARNRKRKVVELRCPEVRWFYRRKNAEKWTPLRGLDSLRLELRHRELEGLEIDTQTQTRMIDEGISETNNVVILDGLYKADDDLKTCSSLYWKEDTAELRRGTWFLPDWQPLRPEMADAIEKNHLQHFRGQTIPDGVSMFSEKEAVKKPQLTELVQDNFEVRWSSVIDVFLFNTSKASRFLRYISWGRPASLRRGYEKEGEWEDASPKVSHLILVVHGIGQKGYENLIAENTAQIRDAVYAQMDKYYPEEKTRPMFLPIEWRAALLLDEGLTDVVTLPKMASMRETLNSTAMDIMYYQSPLYRKEIIGGVVKQMNSVYQLFMKNHPSFTGPVSIFAHSLGSVISYDILTAWSPVLIYDQYVSKAIGEHLNTVDDREALGAMQDYLAARKKLHQNFQGGMKALLVPKDEQLDFKVKSMIAVGSPLAVFLVMRGADRQSIVTDKGTRIYNVFHPYDPVAYRLEPLFAPEYRHVRPVKIFTASDFRGRDPYDELPMELHKAYLKKMKHANKAKKDGDKDKNGDLKSDEMDEEDSDVDEEVQSACSSPRSISPPNVPIEAAAGSLEKPIKKGWFSGWNTSNAKEAAMKAKELKDKAEKPREESDVEVAREAHEIPSEKFSPLDRLLENVSMDTRPPFRIDYAVQPALTDKSYWSVLKSHFAYWTNTDIALFLVNVLYDSGRVMTAPKDANSQEMRVTVARI</sequence>
<dbReference type="SMART" id="SM01127">
    <property type="entry name" value="DDHD"/>
    <property type="match status" value="1"/>
</dbReference>
<dbReference type="GO" id="GO:0046872">
    <property type="term" value="F:metal ion binding"/>
    <property type="evidence" value="ECO:0007669"/>
    <property type="project" value="InterPro"/>
</dbReference>
<dbReference type="PANTHER" id="PTHR23509:SF48">
    <property type="entry name" value="INTRACELLULAR PHOSPHOLIPASE A1"/>
    <property type="match status" value="1"/>
</dbReference>
<evidence type="ECO:0000313" key="4">
    <source>
        <dbReference type="EMBL" id="CAJ0570372.1"/>
    </source>
</evidence>
<dbReference type="EMBL" id="CATQJA010002305">
    <property type="protein sequence ID" value="CAJ0570372.1"/>
    <property type="molecule type" value="Genomic_DNA"/>
</dbReference>
<feature type="non-terminal residue" evidence="4">
    <location>
        <position position="1"/>
    </location>
</feature>
<dbReference type="PANTHER" id="PTHR23509">
    <property type="entry name" value="PA-PL1 PHOSPHOLIPASE FAMILY"/>
    <property type="match status" value="1"/>
</dbReference>
<dbReference type="GO" id="GO:0005737">
    <property type="term" value="C:cytoplasm"/>
    <property type="evidence" value="ECO:0007669"/>
    <property type="project" value="TreeGrafter"/>
</dbReference>
<organism evidence="4 5">
    <name type="scientific">Mesorhabditis spiculigera</name>
    <dbReference type="NCBI Taxonomy" id="96644"/>
    <lineage>
        <taxon>Eukaryota</taxon>
        <taxon>Metazoa</taxon>
        <taxon>Ecdysozoa</taxon>
        <taxon>Nematoda</taxon>
        <taxon>Chromadorea</taxon>
        <taxon>Rhabditida</taxon>
        <taxon>Rhabditina</taxon>
        <taxon>Rhabditomorpha</taxon>
        <taxon>Rhabditoidea</taxon>
        <taxon>Rhabditidae</taxon>
        <taxon>Mesorhabditinae</taxon>
        <taxon>Mesorhabditis</taxon>
    </lineage>
</organism>
<protein>
    <recommendedName>
        <fullName evidence="3">DDHD domain-containing protein</fullName>
    </recommendedName>
</protein>
<keyword evidence="5" id="KW-1185">Reference proteome</keyword>
<comment type="caution">
    <text evidence="4">The sequence shown here is derived from an EMBL/GenBank/DDBJ whole genome shotgun (WGS) entry which is preliminary data.</text>
</comment>
<evidence type="ECO:0000313" key="5">
    <source>
        <dbReference type="Proteomes" id="UP001177023"/>
    </source>
</evidence>
<accession>A0AA36G256</accession>
<feature type="region of interest" description="Disordered" evidence="2">
    <location>
        <begin position="580"/>
        <end position="626"/>
    </location>
</feature>
<feature type="compositionally biased region" description="Polar residues" evidence="2">
    <location>
        <begin position="614"/>
        <end position="624"/>
    </location>
</feature>
<dbReference type="InterPro" id="IPR058055">
    <property type="entry name" value="PA-PLA1"/>
</dbReference>
<evidence type="ECO:0000256" key="2">
    <source>
        <dbReference type="SAM" id="MobiDB-lite"/>
    </source>
</evidence>
<dbReference type="Proteomes" id="UP001177023">
    <property type="component" value="Unassembled WGS sequence"/>
</dbReference>
<dbReference type="GO" id="GO:0004620">
    <property type="term" value="F:phospholipase activity"/>
    <property type="evidence" value="ECO:0007669"/>
    <property type="project" value="TreeGrafter"/>
</dbReference>
<feature type="region of interest" description="Disordered" evidence="2">
    <location>
        <begin position="1"/>
        <end position="81"/>
    </location>
</feature>
<gene>
    <name evidence="4" type="ORF">MSPICULIGERA_LOCUS8814</name>
</gene>
<evidence type="ECO:0000259" key="3">
    <source>
        <dbReference type="PROSITE" id="PS51043"/>
    </source>
</evidence>
<feature type="compositionally biased region" description="Acidic residues" evidence="2">
    <location>
        <begin position="600"/>
        <end position="612"/>
    </location>
</feature>
<proteinExistence type="inferred from homology"/>
<comment type="similarity">
    <text evidence="1">Belongs to the PA-PLA1 family.</text>
</comment>
<feature type="domain" description="DDHD" evidence="3">
    <location>
        <begin position="485"/>
        <end position="749"/>
    </location>
</feature>